<gene>
    <name evidence="2" type="primary">sufT</name>
    <name evidence="2" type="ORF">ACFPDQ_06090</name>
</gene>
<protein>
    <submittedName>
        <fullName evidence="2">Fe-S cluster assembly protein SufT</fullName>
    </submittedName>
</protein>
<evidence type="ECO:0000313" key="3">
    <source>
        <dbReference type="Proteomes" id="UP001595926"/>
    </source>
</evidence>
<evidence type="ECO:0000259" key="1">
    <source>
        <dbReference type="Pfam" id="PF01883"/>
    </source>
</evidence>
<dbReference type="EMBL" id="JBHSJH010000002">
    <property type="protein sequence ID" value="MFC4892615.1"/>
    <property type="molecule type" value="Genomic_DNA"/>
</dbReference>
<dbReference type="SUPFAM" id="SSF117916">
    <property type="entry name" value="Fe-S cluster assembly (FSCA) domain-like"/>
    <property type="match status" value="1"/>
</dbReference>
<keyword evidence="3" id="KW-1185">Reference proteome</keyword>
<dbReference type="InterPro" id="IPR052339">
    <property type="entry name" value="Fe-S_Maturation_MIP18"/>
</dbReference>
<accession>A0ABV9TEC1</accession>
<dbReference type="PANTHER" id="PTHR42831">
    <property type="entry name" value="FE-S PROTEIN MATURATION AUXILIARY FACTOR YITW"/>
    <property type="match status" value="1"/>
</dbReference>
<feature type="domain" description="MIP18 family-like" evidence="1">
    <location>
        <begin position="84"/>
        <end position="159"/>
    </location>
</feature>
<name>A0ABV9TEC1_9GAMM</name>
<dbReference type="NCBIfam" id="TIGR03406">
    <property type="entry name" value="FeS_long_SufT"/>
    <property type="match status" value="1"/>
</dbReference>
<dbReference type="PANTHER" id="PTHR42831:SF1">
    <property type="entry name" value="FE-S PROTEIN MATURATION AUXILIARY FACTOR YITW"/>
    <property type="match status" value="1"/>
</dbReference>
<evidence type="ECO:0000313" key="2">
    <source>
        <dbReference type="EMBL" id="MFC4892615.1"/>
    </source>
</evidence>
<organism evidence="2 3">
    <name type="scientific">Pseudofrancisella aestuarii</name>
    <dbReference type="NCBI Taxonomy" id="2670347"/>
    <lineage>
        <taxon>Bacteria</taxon>
        <taxon>Pseudomonadati</taxon>
        <taxon>Pseudomonadota</taxon>
        <taxon>Gammaproteobacteria</taxon>
        <taxon>Thiotrichales</taxon>
        <taxon>Francisellaceae</taxon>
        <taxon>Pseudofrancisella</taxon>
    </lineage>
</organism>
<dbReference type="InterPro" id="IPR034904">
    <property type="entry name" value="FSCA_dom_sf"/>
</dbReference>
<dbReference type="Proteomes" id="UP001595926">
    <property type="component" value="Unassembled WGS sequence"/>
</dbReference>
<proteinExistence type="predicted"/>
<dbReference type="InterPro" id="IPR002744">
    <property type="entry name" value="MIP18-like"/>
</dbReference>
<sequence>MKPTDVTIIRREVVAVAVPFGNEITLMPGQEALVTQDKGGSFTLNVNGNLLHLDGKDADAIGKAIVKYPVEKYDIKPGDPINMDAIWDQMKTVYDPEIPVNIVDLGLVYNVSTRELESGNFHVIVDMTLTAPGCGMGPILMKDVETRVAMLPNVDKVDVIMVFDPPWNSELMTEEAKLELGLF</sequence>
<dbReference type="Pfam" id="PF01883">
    <property type="entry name" value="FeS_assembly_P"/>
    <property type="match status" value="1"/>
</dbReference>
<dbReference type="RefSeq" id="WP_119329982.1">
    <property type="nucleotide sequence ID" value="NZ_JBHSJH010000002.1"/>
</dbReference>
<dbReference type="Gene3D" id="3.30.300.130">
    <property type="entry name" value="Fe-S cluster assembly (FSCA)"/>
    <property type="match status" value="1"/>
</dbReference>
<reference evidence="3" key="1">
    <citation type="journal article" date="2019" name="Int. J. Syst. Evol. Microbiol.">
        <title>The Global Catalogue of Microorganisms (GCM) 10K type strain sequencing project: providing services to taxonomists for standard genome sequencing and annotation.</title>
        <authorList>
            <consortium name="The Broad Institute Genomics Platform"/>
            <consortium name="The Broad Institute Genome Sequencing Center for Infectious Disease"/>
            <person name="Wu L."/>
            <person name="Ma J."/>
        </authorList>
    </citation>
    <scope>NUCLEOTIDE SEQUENCE [LARGE SCALE GENOMIC DNA]</scope>
    <source>
        <strain evidence="3">CGMCC 1.13718</strain>
    </source>
</reference>
<comment type="caution">
    <text evidence="2">The sequence shown here is derived from an EMBL/GenBank/DDBJ whole genome shotgun (WGS) entry which is preliminary data.</text>
</comment>
<dbReference type="InterPro" id="IPR017776">
    <property type="entry name" value="FeS_assembly_SufT_put"/>
</dbReference>